<feature type="region of interest" description="Disordered" evidence="2">
    <location>
        <begin position="58"/>
        <end position="117"/>
    </location>
</feature>
<dbReference type="GeneTree" id="ENSGT00950000182952"/>
<keyword evidence="4" id="KW-1185">Reference proteome</keyword>
<dbReference type="PANTHER" id="PTHR22978">
    <property type="entry name" value="B-CELL TRANSLOCATION GENE"/>
    <property type="match status" value="1"/>
</dbReference>
<dbReference type="Ensembl" id="ENSCPBT00000037543.1">
    <property type="protein sequence ID" value="ENSCPBP00000031902.1"/>
    <property type="gene ID" value="ENSCPBG00000022406.1"/>
</dbReference>
<dbReference type="GO" id="GO:0005634">
    <property type="term" value="C:nucleus"/>
    <property type="evidence" value="ECO:0007669"/>
    <property type="project" value="TreeGrafter"/>
</dbReference>
<feature type="region of interest" description="Disordered" evidence="2">
    <location>
        <begin position="342"/>
        <end position="365"/>
    </location>
</feature>
<evidence type="ECO:0000256" key="1">
    <source>
        <dbReference type="ARBA" id="ARBA00007989"/>
    </source>
</evidence>
<organism evidence="3 4">
    <name type="scientific">Chrysemys picta bellii</name>
    <name type="common">Western painted turtle</name>
    <name type="synonym">Emys bellii</name>
    <dbReference type="NCBI Taxonomy" id="8478"/>
    <lineage>
        <taxon>Eukaryota</taxon>
        <taxon>Metazoa</taxon>
        <taxon>Chordata</taxon>
        <taxon>Craniata</taxon>
        <taxon>Vertebrata</taxon>
        <taxon>Euteleostomi</taxon>
        <taxon>Archelosauria</taxon>
        <taxon>Testudinata</taxon>
        <taxon>Testudines</taxon>
        <taxon>Cryptodira</taxon>
        <taxon>Durocryptodira</taxon>
        <taxon>Testudinoidea</taxon>
        <taxon>Emydidae</taxon>
        <taxon>Chrysemys</taxon>
    </lineage>
</organism>
<dbReference type="PANTHER" id="PTHR22978:SF6">
    <property type="entry name" value="PROTEIN BTG3"/>
    <property type="match status" value="1"/>
</dbReference>
<dbReference type="SMART" id="SM00099">
    <property type="entry name" value="btg1"/>
    <property type="match status" value="1"/>
</dbReference>
<proteinExistence type="inferred from homology"/>
<reference evidence="3" key="2">
    <citation type="submission" date="2025-09" db="UniProtKB">
        <authorList>
            <consortium name="Ensembl"/>
        </authorList>
    </citation>
    <scope>IDENTIFICATION</scope>
</reference>
<dbReference type="GO" id="GO:0005737">
    <property type="term" value="C:cytoplasm"/>
    <property type="evidence" value="ECO:0007669"/>
    <property type="project" value="TreeGrafter"/>
</dbReference>
<comment type="similarity">
    <text evidence="1">Belongs to the BTG family.</text>
</comment>
<dbReference type="InterPro" id="IPR036054">
    <property type="entry name" value="BTG-like_sf"/>
</dbReference>
<dbReference type="OrthoDB" id="19928at2759"/>
<dbReference type="Pfam" id="PF07742">
    <property type="entry name" value="BTG"/>
    <property type="match status" value="1"/>
</dbReference>
<dbReference type="Proteomes" id="UP000694380">
    <property type="component" value="Unplaced"/>
</dbReference>
<dbReference type="PROSITE" id="PS00960">
    <property type="entry name" value="BTG_1"/>
    <property type="match status" value="1"/>
</dbReference>
<evidence type="ECO:0000313" key="4">
    <source>
        <dbReference type="Proteomes" id="UP000694380"/>
    </source>
</evidence>
<feature type="region of interest" description="Disordered" evidence="2">
    <location>
        <begin position="247"/>
        <end position="298"/>
    </location>
</feature>
<dbReference type="PROSITE" id="PS01203">
    <property type="entry name" value="BTG_2"/>
    <property type="match status" value="1"/>
</dbReference>
<evidence type="ECO:0000256" key="2">
    <source>
        <dbReference type="SAM" id="MobiDB-lite"/>
    </source>
</evidence>
<reference evidence="3" key="1">
    <citation type="submission" date="2025-08" db="UniProtKB">
        <authorList>
            <consortium name="Ensembl"/>
        </authorList>
    </citation>
    <scope>IDENTIFICATION</scope>
</reference>
<dbReference type="SUPFAM" id="SSF160696">
    <property type="entry name" value="BTG domain-like"/>
    <property type="match status" value="1"/>
</dbReference>
<dbReference type="Gene3D" id="3.90.640.90">
    <property type="entry name" value="Anti-proliferative protein, N-terminal domain"/>
    <property type="match status" value="1"/>
</dbReference>
<dbReference type="InterPro" id="IPR033332">
    <property type="entry name" value="BTG"/>
</dbReference>
<dbReference type="PRINTS" id="PR00310">
    <property type="entry name" value="ANTIPRLFBTG1"/>
</dbReference>
<feature type="compositionally biased region" description="Low complexity" evidence="2">
    <location>
        <begin position="74"/>
        <end position="100"/>
    </location>
</feature>
<sequence>MGPWRGSDGGQDARVMGPWRGSDGGQDARQAVGLSPAEQTVADVTGLQSCRVFLTHGDVTGLRQPHKPPPPARAPRGTPAPWSNFNPSLPGAPLGSSPSSPLSPIPQPPLVSLASTPPQRLTGVLSRHRTSPAMREEVETGAWFLSRLVNRHGRLDEGRMEQFGERLAAILQERYSRHWYPENPAKGQAYRCIRINRWQRVDESLLRACAGCGLEYSELALPRELSLWIDPGEVCCRLGENSQYFTVSPSERGGGKGTPEPETSDYHSESPSESSSEDEGSVRPSPAPAPAPSRPTLREPGKQAAELFYVPAPMWVPCTAQRLVSYIPTYQPLTFYYVSVGAKPSPAKRSNPDRLRRLTHRAAKA</sequence>
<dbReference type="InterPro" id="IPR002087">
    <property type="entry name" value="Anti_prolifrtn"/>
</dbReference>
<dbReference type="FunFam" id="3.90.640.90:FF:000002">
    <property type="entry name" value="BTG anti-proliferation factor 4"/>
    <property type="match status" value="1"/>
</dbReference>
<dbReference type="OMA" id="WIPTWRA"/>
<protein>
    <submittedName>
        <fullName evidence="3">Uncharacterized protein</fullName>
    </submittedName>
</protein>
<name>A0A8C3IDG2_CHRPI</name>
<accession>A0A8C3IDG2</accession>
<dbReference type="AlphaFoldDB" id="A0A8C3IDG2"/>
<feature type="region of interest" description="Disordered" evidence="2">
    <location>
        <begin position="1"/>
        <end position="39"/>
    </location>
</feature>
<evidence type="ECO:0000313" key="3">
    <source>
        <dbReference type="Ensembl" id="ENSCPBP00000031902.1"/>
    </source>
</evidence>